<gene>
    <name evidence="2" type="ORF">UFOPK2166_00371</name>
    <name evidence="3" type="ORF">UFOPK2872_01166</name>
</gene>
<dbReference type="PROSITE" id="PS51186">
    <property type="entry name" value="GNAT"/>
    <property type="match status" value="1"/>
</dbReference>
<reference evidence="3" key="1">
    <citation type="submission" date="2020-05" db="EMBL/GenBank/DDBJ databases">
        <authorList>
            <person name="Chiriac C."/>
            <person name="Salcher M."/>
            <person name="Ghai R."/>
            <person name="Kavagutti S V."/>
        </authorList>
    </citation>
    <scope>NUCLEOTIDE SEQUENCE</scope>
</reference>
<dbReference type="PANTHER" id="PTHR39203:SF1">
    <property type="entry name" value="CYTOPLASMIC PROTEIN"/>
    <property type="match status" value="1"/>
</dbReference>
<evidence type="ECO:0000259" key="1">
    <source>
        <dbReference type="PROSITE" id="PS51186"/>
    </source>
</evidence>
<organism evidence="3">
    <name type="scientific">freshwater metagenome</name>
    <dbReference type="NCBI Taxonomy" id="449393"/>
    <lineage>
        <taxon>unclassified sequences</taxon>
        <taxon>metagenomes</taxon>
        <taxon>ecological metagenomes</taxon>
    </lineage>
</organism>
<dbReference type="SUPFAM" id="SSF55729">
    <property type="entry name" value="Acyl-CoA N-acyltransferases (Nat)"/>
    <property type="match status" value="1"/>
</dbReference>
<protein>
    <submittedName>
        <fullName evidence="3">Unannotated protein</fullName>
    </submittedName>
</protein>
<dbReference type="InterPro" id="IPR009326">
    <property type="entry name" value="DUF984"/>
</dbReference>
<proteinExistence type="predicted"/>
<dbReference type="EMBL" id="CAEZWB010000029">
    <property type="protein sequence ID" value="CAB4643161.1"/>
    <property type="molecule type" value="Genomic_DNA"/>
</dbReference>
<dbReference type="GO" id="GO:0016747">
    <property type="term" value="F:acyltransferase activity, transferring groups other than amino-acyl groups"/>
    <property type="evidence" value="ECO:0007669"/>
    <property type="project" value="InterPro"/>
</dbReference>
<dbReference type="AlphaFoldDB" id="A0A6J6VLB4"/>
<accession>A0A6J6VLB4</accession>
<dbReference type="Gene3D" id="3.10.400.10">
    <property type="entry name" value="Sulfate adenylyltransferase"/>
    <property type="match status" value="1"/>
</dbReference>
<evidence type="ECO:0000313" key="3">
    <source>
        <dbReference type="EMBL" id="CAB4771217.1"/>
    </source>
</evidence>
<dbReference type="InterPro" id="IPR015947">
    <property type="entry name" value="PUA-like_sf"/>
</dbReference>
<dbReference type="InterPro" id="IPR000182">
    <property type="entry name" value="GNAT_dom"/>
</dbReference>
<dbReference type="PANTHER" id="PTHR39203">
    <property type="entry name" value="CYTOPLASMIC PROTEIN-RELATED"/>
    <property type="match status" value="1"/>
</dbReference>
<sequence length="291" mass="31875">MFPVVDSLRSIEFGTPGKSRENLVNFIINGNKRATAGLAADYEKEGEEVEFVGECLSMVDNDGKHVATLQVTRVDTTRFADVPDEFALAEAEGDLNAADFRASHMQYWTKVGETITDDTMINQIYFTLLTHRLRDLHPSDAEWITQACQDAEVQRWTKVPRPYTREHAESFVINKNGELAAWAIIDSRSQEPVGVIGIHHVIDGVASIGYWVAPWGRKSGAASTALRIIPTLARRIGKAHTLHATIAETNTVSRRTAERAGFTLISTSADSCPDGSASATGLLYQMTGPVA</sequence>
<dbReference type="Pfam" id="PF13302">
    <property type="entry name" value="Acetyltransf_3"/>
    <property type="match status" value="1"/>
</dbReference>
<dbReference type="InterPro" id="IPR016181">
    <property type="entry name" value="Acyl_CoA_acyltransferase"/>
</dbReference>
<dbReference type="SMART" id="SM01022">
    <property type="entry name" value="ASCH"/>
    <property type="match status" value="1"/>
</dbReference>
<name>A0A6J6VLB4_9ZZZZ</name>
<dbReference type="Gene3D" id="3.40.630.30">
    <property type="match status" value="1"/>
</dbReference>
<feature type="domain" description="N-acetyltransferase" evidence="1">
    <location>
        <begin position="131"/>
        <end position="289"/>
    </location>
</feature>
<dbReference type="EMBL" id="CAEZZM010000175">
    <property type="protein sequence ID" value="CAB4771217.1"/>
    <property type="molecule type" value="Genomic_DNA"/>
</dbReference>
<dbReference type="InterPro" id="IPR007374">
    <property type="entry name" value="ASCH_domain"/>
</dbReference>
<evidence type="ECO:0000313" key="2">
    <source>
        <dbReference type="EMBL" id="CAB4643161.1"/>
    </source>
</evidence>
<dbReference type="Pfam" id="PF04266">
    <property type="entry name" value="ASCH"/>
    <property type="match status" value="1"/>
</dbReference>
<dbReference type="SUPFAM" id="SSF88697">
    <property type="entry name" value="PUA domain-like"/>
    <property type="match status" value="1"/>
</dbReference>